<evidence type="ECO:0000256" key="1">
    <source>
        <dbReference type="ARBA" id="ARBA00007151"/>
    </source>
</evidence>
<keyword evidence="6" id="KW-1185">Reference proteome</keyword>
<feature type="domain" description="Small ribosomal subunit protein uS7" evidence="4">
    <location>
        <begin position="80"/>
        <end position="210"/>
    </location>
</feature>
<evidence type="ECO:0000313" key="5">
    <source>
        <dbReference type="EMBL" id="TFK35497.1"/>
    </source>
</evidence>
<dbReference type="STRING" id="68775.A0A5C3LSC5"/>
<dbReference type="GO" id="GO:1990904">
    <property type="term" value="C:ribonucleoprotein complex"/>
    <property type="evidence" value="ECO:0007669"/>
    <property type="project" value="UniProtKB-KW"/>
</dbReference>
<accession>A0A5C3LSC5</accession>
<dbReference type="GO" id="GO:0005840">
    <property type="term" value="C:ribosome"/>
    <property type="evidence" value="ECO:0007669"/>
    <property type="project" value="UniProtKB-KW"/>
</dbReference>
<sequence>MLPTLRVTTTRAFPRYVRSIRLNSGPSERDESTYKEAVHILGSGEVAPPPLSQPPPPPTLTARITPAFSKSVFFDVPPADDPLLKFLTTSIMTHGHGSRAAKMTSECLLHIHTLTRAPPLPILREAIDKASPAVRTMNHRNSGKNVMKPRALSERQRTKQGIKWILDASEAKPGMTFPERLARELIAVIQGNSSALTKKLEVHKLAMVNRGGLPSRV</sequence>
<protein>
    <submittedName>
        <fullName evidence="5">Ribosomal protein S7 domain-containing protein</fullName>
    </submittedName>
</protein>
<dbReference type="PANTHER" id="PTHR11205">
    <property type="entry name" value="RIBOSOMAL PROTEIN S7"/>
    <property type="match status" value="1"/>
</dbReference>
<gene>
    <name evidence="5" type="ORF">BDQ12DRAFT_688236</name>
</gene>
<dbReference type="Gene3D" id="1.10.455.10">
    <property type="entry name" value="Ribosomal protein S7 domain"/>
    <property type="match status" value="1"/>
</dbReference>
<reference evidence="5 6" key="1">
    <citation type="journal article" date="2019" name="Nat. Ecol. Evol.">
        <title>Megaphylogeny resolves global patterns of mushroom evolution.</title>
        <authorList>
            <person name="Varga T."/>
            <person name="Krizsan K."/>
            <person name="Foldi C."/>
            <person name="Dima B."/>
            <person name="Sanchez-Garcia M."/>
            <person name="Sanchez-Ramirez S."/>
            <person name="Szollosi G.J."/>
            <person name="Szarkandi J.G."/>
            <person name="Papp V."/>
            <person name="Albert L."/>
            <person name="Andreopoulos W."/>
            <person name="Angelini C."/>
            <person name="Antonin V."/>
            <person name="Barry K.W."/>
            <person name="Bougher N.L."/>
            <person name="Buchanan P."/>
            <person name="Buyck B."/>
            <person name="Bense V."/>
            <person name="Catcheside P."/>
            <person name="Chovatia M."/>
            <person name="Cooper J."/>
            <person name="Damon W."/>
            <person name="Desjardin D."/>
            <person name="Finy P."/>
            <person name="Geml J."/>
            <person name="Haridas S."/>
            <person name="Hughes K."/>
            <person name="Justo A."/>
            <person name="Karasinski D."/>
            <person name="Kautmanova I."/>
            <person name="Kiss B."/>
            <person name="Kocsube S."/>
            <person name="Kotiranta H."/>
            <person name="LaButti K.M."/>
            <person name="Lechner B.E."/>
            <person name="Liimatainen K."/>
            <person name="Lipzen A."/>
            <person name="Lukacs Z."/>
            <person name="Mihaltcheva S."/>
            <person name="Morgado L.N."/>
            <person name="Niskanen T."/>
            <person name="Noordeloos M.E."/>
            <person name="Ohm R.A."/>
            <person name="Ortiz-Santana B."/>
            <person name="Ovrebo C."/>
            <person name="Racz N."/>
            <person name="Riley R."/>
            <person name="Savchenko A."/>
            <person name="Shiryaev A."/>
            <person name="Soop K."/>
            <person name="Spirin V."/>
            <person name="Szebenyi C."/>
            <person name="Tomsovsky M."/>
            <person name="Tulloss R.E."/>
            <person name="Uehling J."/>
            <person name="Grigoriev I.V."/>
            <person name="Vagvolgyi C."/>
            <person name="Papp T."/>
            <person name="Martin F.M."/>
            <person name="Miettinen O."/>
            <person name="Hibbett D.S."/>
            <person name="Nagy L.G."/>
        </authorList>
    </citation>
    <scope>NUCLEOTIDE SEQUENCE [LARGE SCALE GENOMIC DNA]</scope>
    <source>
        <strain evidence="5 6">CBS 166.37</strain>
    </source>
</reference>
<evidence type="ECO:0000256" key="3">
    <source>
        <dbReference type="ARBA" id="ARBA00023274"/>
    </source>
</evidence>
<dbReference type="Proteomes" id="UP000308652">
    <property type="component" value="Unassembled WGS sequence"/>
</dbReference>
<dbReference type="InterPro" id="IPR023798">
    <property type="entry name" value="Ribosomal_uS7_dom"/>
</dbReference>
<dbReference type="InterPro" id="IPR036823">
    <property type="entry name" value="Ribosomal_uS7_dom_sf"/>
</dbReference>
<dbReference type="InterPro" id="IPR047988">
    <property type="entry name" value="Ribosomal_uS7m_fungi"/>
</dbReference>
<dbReference type="Pfam" id="PF00177">
    <property type="entry name" value="Ribosomal_S7"/>
    <property type="match status" value="1"/>
</dbReference>
<dbReference type="InterPro" id="IPR000235">
    <property type="entry name" value="Ribosomal_uS7"/>
</dbReference>
<dbReference type="GO" id="GO:0006412">
    <property type="term" value="P:translation"/>
    <property type="evidence" value="ECO:0007669"/>
    <property type="project" value="InterPro"/>
</dbReference>
<dbReference type="OrthoDB" id="9972728at2759"/>
<evidence type="ECO:0000259" key="4">
    <source>
        <dbReference type="Pfam" id="PF00177"/>
    </source>
</evidence>
<name>A0A5C3LSC5_9AGAR</name>
<dbReference type="SUPFAM" id="SSF47973">
    <property type="entry name" value="Ribosomal protein S7"/>
    <property type="match status" value="1"/>
</dbReference>
<keyword evidence="2 5" id="KW-0689">Ribosomal protein</keyword>
<comment type="similarity">
    <text evidence="1">Belongs to the universal ribosomal protein uS7 family.</text>
</comment>
<proteinExistence type="inferred from homology"/>
<organism evidence="5 6">
    <name type="scientific">Crucibulum laeve</name>
    <dbReference type="NCBI Taxonomy" id="68775"/>
    <lineage>
        <taxon>Eukaryota</taxon>
        <taxon>Fungi</taxon>
        <taxon>Dikarya</taxon>
        <taxon>Basidiomycota</taxon>
        <taxon>Agaricomycotina</taxon>
        <taxon>Agaricomycetes</taxon>
        <taxon>Agaricomycetidae</taxon>
        <taxon>Agaricales</taxon>
        <taxon>Agaricineae</taxon>
        <taxon>Nidulariaceae</taxon>
        <taxon>Crucibulum</taxon>
    </lineage>
</organism>
<evidence type="ECO:0000256" key="2">
    <source>
        <dbReference type="ARBA" id="ARBA00022980"/>
    </source>
</evidence>
<evidence type="ECO:0000313" key="6">
    <source>
        <dbReference type="Proteomes" id="UP000308652"/>
    </source>
</evidence>
<keyword evidence="3" id="KW-0687">Ribonucleoprotein</keyword>
<dbReference type="AlphaFoldDB" id="A0A5C3LSC5"/>
<dbReference type="EMBL" id="ML213621">
    <property type="protein sequence ID" value="TFK35497.1"/>
    <property type="molecule type" value="Genomic_DNA"/>
</dbReference>
<dbReference type="CDD" id="cd14868">
    <property type="entry name" value="uS7_Mitochondria_Fungi"/>
    <property type="match status" value="1"/>
</dbReference>